<dbReference type="Gene3D" id="3.10.110.10">
    <property type="entry name" value="Ubiquitin Conjugating Enzyme"/>
    <property type="match status" value="1"/>
</dbReference>
<feature type="compositionally biased region" description="Basic and acidic residues" evidence="7">
    <location>
        <begin position="148"/>
        <end position="193"/>
    </location>
</feature>
<accession>A0A9N8YUX5</accession>
<feature type="compositionally biased region" description="Basic and acidic residues" evidence="7">
    <location>
        <begin position="299"/>
        <end position="310"/>
    </location>
</feature>
<evidence type="ECO:0000313" key="10">
    <source>
        <dbReference type="EMBL" id="CAG8449661.1"/>
    </source>
</evidence>
<dbReference type="SMART" id="SM00311">
    <property type="entry name" value="PWI"/>
    <property type="match status" value="1"/>
</dbReference>
<keyword evidence="3" id="KW-0547">Nucleotide-binding</keyword>
<dbReference type="AlphaFoldDB" id="A0A9N8YUX5"/>
<name>A0A9N8YUX5_9GLOM</name>
<evidence type="ECO:0000256" key="7">
    <source>
        <dbReference type="SAM" id="MobiDB-lite"/>
    </source>
</evidence>
<feature type="active site" description="Glycyl thioester intermediate" evidence="6">
    <location>
        <position position="508"/>
    </location>
</feature>
<evidence type="ECO:0000256" key="1">
    <source>
        <dbReference type="ARBA" id="ARBA00022664"/>
    </source>
</evidence>
<feature type="compositionally biased region" description="Basic and acidic residues" evidence="7">
    <location>
        <begin position="318"/>
        <end position="337"/>
    </location>
</feature>
<feature type="compositionally biased region" description="Basic residues" evidence="7">
    <location>
        <begin position="194"/>
        <end position="203"/>
    </location>
</feature>
<keyword evidence="1" id="KW-0507">mRNA processing</keyword>
<dbReference type="Pfam" id="PF01480">
    <property type="entry name" value="PWI"/>
    <property type="match status" value="1"/>
</dbReference>
<dbReference type="Proteomes" id="UP000789706">
    <property type="component" value="Unassembled WGS sequence"/>
</dbReference>
<dbReference type="InterPro" id="IPR000608">
    <property type="entry name" value="UBC"/>
</dbReference>
<gene>
    <name evidence="10" type="ORF">DEBURN_LOCUS2042</name>
</gene>
<evidence type="ECO:0000256" key="4">
    <source>
        <dbReference type="ARBA" id="ARBA00022786"/>
    </source>
</evidence>
<feature type="domain" description="UBC core" evidence="8">
    <location>
        <begin position="424"/>
        <end position="570"/>
    </location>
</feature>
<evidence type="ECO:0000256" key="3">
    <source>
        <dbReference type="ARBA" id="ARBA00022741"/>
    </source>
</evidence>
<evidence type="ECO:0000256" key="5">
    <source>
        <dbReference type="ARBA" id="ARBA00022840"/>
    </source>
</evidence>
<reference evidence="10" key="1">
    <citation type="submission" date="2021-06" db="EMBL/GenBank/DDBJ databases">
        <authorList>
            <person name="Kallberg Y."/>
            <person name="Tangrot J."/>
            <person name="Rosling A."/>
        </authorList>
    </citation>
    <scope>NUCLEOTIDE SEQUENCE</scope>
    <source>
        <strain evidence="10">AZ414A</strain>
    </source>
</reference>
<dbReference type="GO" id="GO:0004842">
    <property type="term" value="F:ubiquitin-protein transferase activity"/>
    <property type="evidence" value="ECO:0007669"/>
    <property type="project" value="UniProtKB-ARBA"/>
</dbReference>
<dbReference type="PANTHER" id="PTHR24068">
    <property type="entry name" value="UBIQUITIN-CONJUGATING ENZYME E2"/>
    <property type="match status" value="1"/>
</dbReference>
<dbReference type="InterPro" id="IPR036483">
    <property type="entry name" value="PWI_dom_sf"/>
</dbReference>
<feature type="compositionally biased region" description="Basic and acidic residues" evidence="7">
    <location>
        <begin position="219"/>
        <end position="285"/>
    </location>
</feature>
<feature type="domain" description="PWI" evidence="9">
    <location>
        <begin position="28"/>
        <end position="126"/>
    </location>
</feature>
<dbReference type="PROSITE" id="PS00183">
    <property type="entry name" value="UBC_1"/>
    <property type="match status" value="1"/>
</dbReference>
<dbReference type="PROSITE" id="PS50127">
    <property type="entry name" value="UBC_2"/>
    <property type="match status" value="1"/>
</dbReference>
<evidence type="ECO:0000256" key="6">
    <source>
        <dbReference type="PROSITE-ProRule" id="PRU10133"/>
    </source>
</evidence>
<dbReference type="CDD" id="cd23792">
    <property type="entry name" value="UBCc_UBE2D"/>
    <property type="match status" value="1"/>
</dbReference>
<organism evidence="10 11">
    <name type="scientific">Diversispora eburnea</name>
    <dbReference type="NCBI Taxonomy" id="1213867"/>
    <lineage>
        <taxon>Eukaryota</taxon>
        <taxon>Fungi</taxon>
        <taxon>Fungi incertae sedis</taxon>
        <taxon>Mucoromycota</taxon>
        <taxon>Glomeromycotina</taxon>
        <taxon>Glomeromycetes</taxon>
        <taxon>Diversisporales</taxon>
        <taxon>Diversisporaceae</taxon>
        <taxon>Diversispora</taxon>
    </lineage>
</organism>
<evidence type="ECO:0000259" key="8">
    <source>
        <dbReference type="PROSITE" id="PS50127"/>
    </source>
</evidence>
<keyword evidence="4" id="KW-0833">Ubl conjugation pathway</keyword>
<dbReference type="OrthoDB" id="7851174at2759"/>
<protein>
    <submittedName>
        <fullName evidence="10">1903_t:CDS:1</fullName>
    </submittedName>
</protein>
<dbReference type="InterPro" id="IPR002483">
    <property type="entry name" value="PWI_dom"/>
</dbReference>
<comment type="caution">
    <text evidence="10">The sequence shown here is derived from an EMBL/GenBank/DDBJ whole genome shotgun (WGS) entry which is preliminary data.</text>
</comment>
<dbReference type="InterPro" id="IPR016135">
    <property type="entry name" value="UBQ-conjugating_enzyme/RWD"/>
</dbReference>
<evidence type="ECO:0000256" key="2">
    <source>
        <dbReference type="ARBA" id="ARBA00022679"/>
    </source>
</evidence>
<dbReference type="SMART" id="SM00212">
    <property type="entry name" value="UBCc"/>
    <property type="match status" value="1"/>
</dbReference>
<dbReference type="FunFam" id="3.10.110.10:FF:000010">
    <property type="entry name" value="Ubiquitin-conjugating enzyme E2-16 kDa"/>
    <property type="match status" value="1"/>
</dbReference>
<dbReference type="Gene3D" id="1.20.1390.10">
    <property type="entry name" value="PWI domain"/>
    <property type="match status" value="1"/>
</dbReference>
<evidence type="ECO:0000313" key="11">
    <source>
        <dbReference type="Proteomes" id="UP000789706"/>
    </source>
</evidence>
<dbReference type="Pfam" id="PF00179">
    <property type="entry name" value="UQ_con"/>
    <property type="match status" value="1"/>
</dbReference>
<sequence>MGEGSFFKGTSLEQDSRFSDKQKKLLKSMNFPIEFNRKVDLKKVNMTVIRPWIAQKIVDLLGGEDEVVVNYVFGLLEEPDLDPRMMQINLTGFLERNAPAFVTELWKLLLSAQDSESGIPTIFLEQKMEEIRKKKEEDERIMAEIRKRREKEDAERARLKETREKERREERERRDRENRSVRHSSRNRDDDRHRRNSHRPRSRSKSDENRYRRSHRSRERPIRDLRDRSRERERPISDRSRERERPTRDRSRERERPIRDRSRERERPIRDRSRERERSTRDRSRERRRHRSHRRSRSQSKDGRRYDERKLRHKSRSKSREREDTSKRRRYSKEEPISKLSSGQFSPTSSPEGNLRTEINVSEDDAKKRTVESAEWCDSAQSSPPRKKIADAPIFKSRWNDDDEDDVDNKKSKKTSTVELEQLEQLRAKAFESMKGRRDPPSSCSAGPIGDDLFHWQATIMGPSDSPYAGGVFFLAIHFPTDYPFKPPKVNFTTRIYHPNINSNGSICLDILRDQWSPALTISKVLLSICSMLTDPNPDDPLVPEIAHVYKTDRTRYEATAREWTRKYAM</sequence>
<keyword evidence="11" id="KW-1185">Reference proteome</keyword>
<evidence type="ECO:0000259" key="9">
    <source>
        <dbReference type="PROSITE" id="PS51025"/>
    </source>
</evidence>
<keyword evidence="5" id="KW-0067">ATP-binding</keyword>
<dbReference type="InterPro" id="IPR023313">
    <property type="entry name" value="UBQ-conjugating_AS"/>
</dbReference>
<dbReference type="PROSITE" id="PS51025">
    <property type="entry name" value="PWI"/>
    <property type="match status" value="1"/>
</dbReference>
<dbReference type="EMBL" id="CAJVPK010000105">
    <property type="protein sequence ID" value="CAG8449661.1"/>
    <property type="molecule type" value="Genomic_DNA"/>
</dbReference>
<dbReference type="SUPFAM" id="SSF101233">
    <property type="entry name" value="PWI domain"/>
    <property type="match status" value="1"/>
</dbReference>
<feature type="compositionally biased region" description="Basic residues" evidence="7">
    <location>
        <begin position="286"/>
        <end position="298"/>
    </location>
</feature>
<dbReference type="GO" id="GO:0006397">
    <property type="term" value="P:mRNA processing"/>
    <property type="evidence" value="ECO:0007669"/>
    <property type="project" value="UniProtKB-KW"/>
</dbReference>
<dbReference type="SUPFAM" id="SSF54495">
    <property type="entry name" value="UBC-like"/>
    <property type="match status" value="1"/>
</dbReference>
<feature type="region of interest" description="Disordered" evidence="7">
    <location>
        <begin position="148"/>
        <end position="416"/>
    </location>
</feature>
<keyword evidence="2" id="KW-0808">Transferase</keyword>
<dbReference type="GO" id="GO:0005524">
    <property type="term" value="F:ATP binding"/>
    <property type="evidence" value="ECO:0007669"/>
    <property type="project" value="UniProtKB-KW"/>
</dbReference>
<feature type="compositionally biased region" description="Polar residues" evidence="7">
    <location>
        <begin position="339"/>
        <end position="360"/>
    </location>
</feature>
<proteinExistence type="predicted"/>